<dbReference type="InterPro" id="IPR031965">
    <property type="entry name" value="CBM26"/>
</dbReference>
<name>C4FH20_9BIFI</name>
<dbReference type="InterPro" id="IPR006047">
    <property type="entry name" value="GH13_cat_dom"/>
</dbReference>
<dbReference type="EC" id="3.2.1.1" evidence="3"/>
<dbReference type="InterPro" id="IPR006046">
    <property type="entry name" value="Alpha_amylase"/>
</dbReference>
<dbReference type="Gene3D" id="2.60.40.10">
    <property type="entry name" value="Immunoglobulins"/>
    <property type="match status" value="5"/>
</dbReference>
<comment type="similarity">
    <text evidence="2 8">Belongs to the glycosyl hydrolase 13 family.</text>
</comment>
<comment type="catalytic activity">
    <reaction evidence="1">
        <text>Endohydrolysis of (1-&gt;4)-alpha-D-glucosidic linkages in polysaccharides containing three or more (1-&gt;4)-alpha-linked D-glucose units.</text>
        <dbReference type="EC" id="3.2.1.1"/>
    </reaction>
</comment>
<dbReference type="Pfam" id="PF00128">
    <property type="entry name" value="Alpha-amylase"/>
    <property type="match status" value="1"/>
</dbReference>
<dbReference type="Gene3D" id="2.60.40.1080">
    <property type="match status" value="3"/>
</dbReference>
<keyword evidence="6" id="KW-0326">Glycosidase</keyword>
<dbReference type="InterPro" id="IPR003343">
    <property type="entry name" value="Big_2"/>
</dbReference>
<dbReference type="PATRIC" id="fig|518635.7.peg.1476"/>
<dbReference type="Gene3D" id="3.20.20.80">
    <property type="entry name" value="Glycosidases"/>
    <property type="match status" value="1"/>
</dbReference>
<feature type="domain" description="CBM20" evidence="10">
    <location>
        <begin position="1225"/>
        <end position="1335"/>
    </location>
</feature>
<keyword evidence="4" id="KW-0378">Hydrolase</keyword>
<gene>
    <name evidence="11" type="ORF">BIFANG_03651</name>
</gene>
<dbReference type="eggNOG" id="COG5492">
    <property type="taxonomic scope" value="Bacteria"/>
</dbReference>
<dbReference type="PANTHER" id="PTHR43447">
    <property type="entry name" value="ALPHA-AMYLASE"/>
    <property type="match status" value="1"/>
</dbReference>
<dbReference type="GO" id="GO:2001070">
    <property type="term" value="F:starch binding"/>
    <property type="evidence" value="ECO:0007669"/>
    <property type="project" value="InterPro"/>
</dbReference>
<dbReference type="eggNOG" id="COG0366">
    <property type="taxonomic scope" value="Bacteria"/>
</dbReference>
<dbReference type="InterPro" id="IPR017853">
    <property type="entry name" value="GH"/>
</dbReference>
<evidence type="ECO:0000256" key="8">
    <source>
        <dbReference type="RuleBase" id="RU003615"/>
    </source>
</evidence>
<keyword evidence="12" id="KW-1185">Reference proteome</keyword>
<evidence type="ECO:0000259" key="10">
    <source>
        <dbReference type="PROSITE" id="PS51166"/>
    </source>
</evidence>
<dbReference type="STRING" id="1683.Bang102_003210"/>
<evidence type="ECO:0000256" key="3">
    <source>
        <dbReference type="ARBA" id="ARBA00012595"/>
    </source>
</evidence>
<comment type="caution">
    <text evidence="11">The sequence shown here is derived from an EMBL/GenBank/DDBJ whole genome shotgun (WGS) entry which is preliminary data.</text>
</comment>
<evidence type="ECO:0000256" key="4">
    <source>
        <dbReference type="ARBA" id="ARBA00022801"/>
    </source>
</evidence>
<proteinExistence type="inferred from homology"/>
<evidence type="ECO:0000313" key="11">
    <source>
        <dbReference type="EMBL" id="EEP20333.1"/>
    </source>
</evidence>
<dbReference type="GO" id="GO:0004556">
    <property type="term" value="F:alpha-amylase activity"/>
    <property type="evidence" value="ECO:0007669"/>
    <property type="project" value="UniProtKB-EC"/>
</dbReference>
<keyword evidence="5" id="KW-0119">Carbohydrate metabolism</keyword>
<dbReference type="GO" id="GO:0043169">
    <property type="term" value="F:cation binding"/>
    <property type="evidence" value="ECO:0007669"/>
    <property type="project" value="InterPro"/>
</dbReference>
<organism evidence="11 12">
    <name type="scientific">Bifidobacterium angulatum DSM 20098 = JCM 7096</name>
    <dbReference type="NCBI Taxonomy" id="518635"/>
    <lineage>
        <taxon>Bacteria</taxon>
        <taxon>Bacillati</taxon>
        <taxon>Actinomycetota</taxon>
        <taxon>Actinomycetes</taxon>
        <taxon>Bifidobacteriales</taxon>
        <taxon>Bifidobacteriaceae</taxon>
        <taxon>Bifidobacterium</taxon>
    </lineage>
</organism>
<evidence type="ECO:0000256" key="9">
    <source>
        <dbReference type="SAM" id="MobiDB-lite"/>
    </source>
</evidence>
<dbReference type="HOGENOM" id="CLU_004079_0_0_11"/>
<dbReference type="CDD" id="cd11315">
    <property type="entry name" value="AmyAc_bac1_AmyA"/>
    <property type="match status" value="1"/>
</dbReference>
<dbReference type="Pfam" id="PF16738">
    <property type="entry name" value="CBM26"/>
    <property type="match status" value="2"/>
</dbReference>
<dbReference type="InterPro" id="IPR013783">
    <property type="entry name" value="Ig-like_fold"/>
</dbReference>
<dbReference type="Pfam" id="PF02368">
    <property type="entry name" value="Big_2"/>
    <property type="match status" value="3"/>
</dbReference>
<dbReference type="InterPro" id="IPR008964">
    <property type="entry name" value="Invasin/intimin_cell_adhesion"/>
</dbReference>
<feature type="region of interest" description="Disordered" evidence="9">
    <location>
        <begin position="1"/>
        <end position="23"/>
    </location>
</feature>
<dbReference type="SMART" id="SM00635">
    <property type="entry name" value="BID_2"/>
    <property type="match status" value="4"/>
</dbReference>
<evidence type="ECO:0000256" key="2">
    <source>
        <dbReference type="ARBA" id="ARBA00008061"/>
    </source>
</evidence>
<evidence type="ECO:0000256" key="5">
    <source>
        <dbReference type="ARBA" id="ARBA00023277"/>
    </source>
</evidence>
<protein>
    <recommendedName>
        <fullName evidence="3">alpha-amylase</fullName>
        <ecNumber evidence="3">3.2.1.1</ecNumber>
    </recommendedName>
    <alternativeName>
        <fullName evidence="7">1,4-alpha-D-glucan glucanohydrolase</fullName>
    </alternativeName>
</protein>
<dbReference type="SUPFAM" id="SSF49373">
    <property type="entry name" value="Invasin/intimin cell-adhesion fragments"/>
    <property type="match status" value="3"/>
</dbReference>
<dbReference type="Gene3D" id="2.60.40.1180">
    <property type="entry name" value="Golgi alpha-mannosidase II"/>
    <property type="match status" value="1"/>
</dbReference>
<dbReference type="PROSITE" id="PS51166">
    <property type="entry name" value="CBM20"/>
    <property type="match status" value="1"/>
</dbReference>
<dbReference type="SMART" id="SM01065">
    <property type="entry name" value="CBM_2"/>
    <property type="match status" value="3"/>
</dbReference>
<dbReference type="SMART" id="SM00642">
    <property type="entry name" value="Aamy"/>
    <property type="match status" value="1"/>
</dbReference>
<dbReference type="SUPFAM" id="SSF51445">
    <property type="entry name" value="(Trans)glycosidases"/>
    <property type="match status" value="1"/>
</dbReference>
<dbReference type="SUPFAM" id="SSF51011">
    <property type="entry name" value="Glycosyl hydrolase domain"/>
    <property type="match status" value="1"/>
</dbReference>
<dbReference type="InterPro" id="IPR013784">
    <property type="entry name" value="Carb-bd-like_fold"/>
</dbReference>
<evidence type="ECO:0000313" key="12">
    <source>
        <dbReference type="Proteomes" id="UP000006408"/>
    </source>
</evidence>
<dbReference type="EMBL" id="ABYS02000013">
    <property type="protein sequence ID" value="EEP20333.1"/>
    <property type="molecule type" value="Genomic_DNA"/>
</dbReference>
<feature type="compositionally biased region" description="Low complexity" evidence="9">
    <location>
        <begin position="1613"/>
        <end position="1631"/>
    </location>
</feature>
<dbReference type="GO" id="GO:0005975">
    <property type="term" value="P:carbohydrate metabolic process"/>
    <property type="evidence" value="ECO:0007669"/>
    <property type="project" value="InterPro"/>
</dbReference>
<feature type="region of interest" description="Disordered" evidence="9">
    <location>
        <begin position="409"/>
        <end position="428"/>
    </location>
</feature>
<dbReference type="SUPFAM" id="SSF49452">
    <property type="entry name" value="Starch-binding domain-like"/>
    <property type="match status" value="1"/>
</dbReference>
<dbReference type="InterPro" id="IPR002044">
    <property type="entry name" value="CBM20"/>
</dbReference>
<feature type="region of interest" description="Disordered" evidence="9">
    <location>
        <begin position="1613"/>
        <end position="1634"/>
    </location>
</feature>
<sequence>MKARGNQPDGREDMHSSTHWHAPTHEKIRAYHKKNTIWKKLAVSVAAVATAIGGVTVTTSAAQAATNRDSYADTVENSTFQAARAKYGLAEQMSEGATLHAWEWSFKTIEQHIPEIAAAGYTSVQTEPISAIHTGNKGKIFTENWYYVYQPTDTTIGNWVMGSESDLKSLCATAHKYGVRIIVDVVANHMTATWNAIADRWKKSDLYHHDCNDGDVQDYNNRYQVTHCKLLSLYDINTSKTETANMMHDYLVQAVNDGVDGFRFDAAKHIELPNEYDGSQYWNIVLNNGAQFQYGEVLQDSISHDADYAKLFANNSRHGGGVTASYYGVKLRGALSSKNLNAGNLNNWDNAAGGNNLVSWVESHDNYSNKPDDYGASMKMSEWEMTMGWGVIGSRSQTMPLYFDRPVGSGGNQPQFAEKSQLGDAGSDSWKDSQVVAVNHFRNKMNNAKAKEYMRNCGDNSCLMVERYIKDGNADSDGVTVVNMNGDKSLAGTETTLDDGTYTDQVNGGTLTVSGGKITSGTAKGGKISVFYNSNLASVSANPTGGSFKTDTTKVTLHASNVTSASYTTSEGSSGSYQDGDTIAIGAKTAVNGIITLKLQGTDKDGKTVSAEYTFTKKDPAAVSIAYAKKPSNWSNLYAYVYVDDSSAATLKQNAKWPGVAMTKVSAGDSCGKDGEYKYEIPDGFDENVRIIFNDGNATNTLKYPADTAEGEDAAGLSIDGTYAWNGDTTASGTWTARSCAVVTVNSVKINQKDFTTDLTNGAKTIKLTATTDPAGVNVSWSSSNEAVAKVASDGTVTPVKAGTAKITAKSGGKSASITVTVTGVPPLDPVGKNTIYATKPSGWGDLYAYVYTGDGATAANNAAWPGVKMTATTASDGCRQANAYRYAVPDDLAKGAKVIFNDGGSNQYPGSREPGIAYDGGIVKWDGATAALPALDCPTDVPVTSVSISGPGVKDGKATVRRNASLQLAATVSPGNATDRTVAWKSGDTAVATVDKAGKVTGVKAGKATITATAGGKSASVEVTVEEPQTTVQITFDAAADLKAGETLYAVGDWGQGKGKIWNRAGGVRLAGADGSYTGTTTVAKGHSVTARLVKVTADGKTEWDKIGDMKATADSSKTVSLKWDENAGKTVGITINAAADLKAGETLYAVGDWGQGKGKIWNRAGGVRLAGADGSYTGTTTVAKGHSVTARLVKVTADGKTEWDKIGDMKATADSSKTVSLKWDENAGKTVGITINAAADLKAGETLYAVGDWGQGKGKIWNRAGGVRLAQSGSIYTGTAKVDRNHAMTFRLIKVDASGRTTWDPTTDRKTTADKTKSIGVTWSINKVNEDGSIPDGNEFYITGKGVENGKLTMQAHHLAELNLVGASTSDKVTWWSDSAAVAVSGTGTVYAVQKGAAKVSAKVGTKIASVDITVEDNSVNKVSSVTITGDGVSNGKLSIVAGKNIQLNATVLPENATNKTVSWTSSNSSVVNVMGTGVLTTAKAGTATITATADGVSAKVAVTVTAAPNPFNDDIVIAGAESGKVIGSEQFQLTAREKDGSSFANVEWSIPDTNLLMFINKGFSKTTTGRTVGLKAQYDLSRHDYVDTVISVKATRTDGTVLTAQKKISVGGSDSVSDSDPLDSLTPSADGLTKTGDNEYTITIPAGSSKHVSVTALPSNARQLPLWKELGGDDTVATVDADGTIYAHKAGTFATSANNYNRYFQLTVVVE</sequence>
<reference evidence="11" key="1">
    <citation type="submission" date="2009-04" db="EMBL/GenBank/DDBJ databases">
        <authorList>
            <person name="Weinstock G."/>
            <person name="Sodergren E."/>
            <person name="Clifton S."/>
            <person name="Fulton L."/>
            <person name="Fulton B."/>
            <person name="Courtney L."/>
            <person name="Fronick C."/>
            <person name="Harrison M."/>
            <person name="Strong C."/>
            <person name="Farmer C."/>
            <person name="Delahaunty K."/>
            <person name="Markovic C."/>
            <person name="Hall O."/>
            <person name="Minx P."/>
            <person name="Tomlinson C."/>
            <person name="Mitreva M."/>
            <person name="Nelson J."/>
            <person name="Hou S."/>
            <person name="Wollam A."/>
            <person name="Pepin K.H."/>
            <person name="Johnson M."/>
            <person name="Bhonagiri V."/>
            <person name="Nash W.E."/>
            <person name="Warren W."/>
            <person name="Chinwalla A."/>
            <person name="Mardis E.R."/>
            <person name="Wilson R.K."/>
        </authorList>
    </citation>
    <scope>NUCLEOTIDE SEQUENCE [LARGE SCALE GENOMIC DNA]</scope>
    <source>
        <strain evidence="11">DSM 20098</strain>
    </source>
</reference>
<evidence type="ECO:0000256" key="1">
    <source>
        <dbReference type="ARBA" id="ARBA00000548"/>
    </source>
</evidence>
<accession>C4FH20</accession>
<dbReference type="Pfam" id="PF00686">
    <property type="entry name" value="CBM_20"/>
    <property type="match status" value="1"/>
</dbReference>
<dbReference type="Proteomes" id="UP000006408">
    <property type="component" value="Unassembled WGS sequence"/>
</dbReference>
<dbReference type="PRINTS" id="PR00110">
    <property type="entry name" value="ALPHAAMYLASE"/>
</dbReference>
<evidence type="ECO:0000256" key="7">
    <source>
        <dbReference type="ARBA" id="ARBA00030238"/>
    </source>
</evidence>
<evidence type="ECO:0000256" key="6">
    <source>
        <dbReference type="ARBA" id="ARBA00023295"/>
    </source>
</evidence>
<dbReference type="InterPro" id="IPR013780">
    <property type="entry name" value="Glyco_hydro_b"/>
</dbReference>